<dbReference type="EMBL" id="JAHLJV010000002">
    <property type="protein sequence ID" value="KAK1599411.1"/>
    <property type="molecule type" value="Genomic_DNA"/>
</dbReference>
<dbReference type="AlphaFoldDB" id="A0AAD8QCE2"/>
<evidence type="ECO:0000313" key="3">
    <source>
        <dbReference type="Proteomes" id="UP001230504"/>
    </source>
</evidence>
<dbReference type="Proteomes" id="UP001230504">
    <property type="component" value="Unassembled WGS sequence"/>
</dbReference>
<accession>A0AAD8QCE2</accession>
<dbReference type="GeneID" id="85443912"/>
<comment type="caution">
    <text evidence="2">The sequence shown here is derived from an EMBL/GenBank/DDBJ whole genome shotgun (WGS) entry which is preliminary data.</text>
</comment>
<dbReference type="RefSeq" id="XP_060420000.1">
    <property type="nucleotide sequence ID" value="XM_060559672.1"/>
</dbReference>
<evidence type="ECO:0000256" key="1">
    <source>
        <dbReference type="SAM" id="MobiDB-lite"/>
    </source>
</evidence>
<keyword evidence="3" id="KW-1185">Reference proteome</keyword>
<reference evidence="2" key="1">
    <citation type="submission" date="2021-06" db="EMBL/GenBank/DDBJ databases">
        <title>Comparative genomics, transcriptomics and evolutionary studies reveal genomic signatures of adaptation to plant cell wall in hemibiotrophic fungi.</title>
        <authorList>
            <consortium name="DOE Joint Genome Institute"/>
            <person name="Baroncelli R."/>
            <person name="Diaz J.F."/>
            <person name="Benocci T."/>
            <person name="Peng M."/>
            <person name="Battaglia E."/>
            <person name="Haridas S."/>
            <person name="Andreopoulos W."/>
            <person name="Labutti K."/>
            <person name="Pangilinan J."/>
            <person name="Floch G.L."/>
            <person name="Makela M.R."/>
            <person name="Henrissat B."/>
            <person name="Grigoriev I.V."/>
            <person name="Crouch J.A."/>
            <person name="De Vries R.P."/>
            <person name="Sukno S.A."/>
            <person name="Thon M.R."/>
        </authorList>
    </citation>
    <scope>NUCLEOTIDE SEQUENCE</scope>
    <source>
        <strain evidence="2">CBS 125086</strain>
    </source>
</reference>
<proteinExistence type="predicted"/>
<evidence type="ECO:0000313" key="2">
    <source>
        <dbReference type="EMBL" id="KAK1599411.1"/>
    </source>
</evidence>
<feature type="compositionally biased region" description="Basic and acidic residues" evidence="1">
    <location>
        <begin position="54"/>
        <end position="64"/>
    </location>
</feature>
<sequence length="114" mass="12437">MAAMCFCFSDGSLRLFPPLPVEATVEASRCGRSVGRYGAALAIRQETLYMLGHPGDESLPRDGGDGGGGILRTMPGNNSRPEEKEEKDHGRPRLPRLHSEHIPVQGRERPGRQS</sequence>
<feature type="region of interest" description="Disordered" evidence="1">
    <location>
        <begin position="53"/>
        <end position="114"/>
    </location>
</feature>
<organism evidence="2 3">
    <name type="scientific">Colletotrichum navitas</name>
    <dbReference type="NCBI Taxonomy" id="681940"/>
    <lineage>
        <taxon>Eukaryota</taxon>
        <taxon>Fungi</taxon>
        <taxon>Dikarya</taxon>
        <taxon>Ascomycota</taxon>
        <taxon>Pezizomycotina</taxon>
        <taxon>Sordariomycetes</taxon>
        <taxon>Hypocreomycetidae</taxon>
        <taxon>Glomerellales</taxon>
        <taxon>Glomerellaceae</taxon>
        <taxon>Colletotrichum</taxon>
        <taxon>Colletotrichum graminicola species complex</taxon>
    </lineage>
</organism>
<name>A0AAD8QCE2_9PEZI</name>
<feature type="compositionally biased region" description="Basic and acidic residues" evidence="1">
    <location>
        <begin position="80"/>
        <end position="114"/>
    </location>
</feature>
<gene>
    <name evidence="2" type="ORF">LY79DRAFT_575120</name>
</gene>
<protein>
    <submittedName>
        <fullName evidence="2">Uncharacterized protein</fullName>
    </submittedName>
</protein>